<organism evidence="4 5">
    <name type="scientific">Plicaturopsis crispa FD-325 SS-3</name>
    <dbReference type="NCBI Taxonomy" id="944288"/>
    <lineage>
        <taxon>Eukaryota</taxon>
        <taxon>Fungi</taxon>
        <taxon>Dikarya</taxon>
        <taxon>Basidiomycota</taxon>
        <taxon>Agaricomycotina</taxon>
        <taxon>Agaricomycetes</taxon>
        <taxon>Agaricomycetidae</taxon>
        <taxon>Amylocorticiales</taxon>
        <taxon>Amylocorticiaceae</taxon>
        <taxon>Plicatura</taxon>
        <taxon>Plicaturopsis crispa</taxon>
    </lineage>
</organism>
<accession>A0A0C9SS57</accession>
<dbReference type="PANTHER" id="PTHR31138">
    <property type="entry name" value="CHROMOSOME 19, WHOLE GENOME SHOTGUN SEQUENCE"/>
    <property type="match status" value="1"/>
</dbReference>
<evidence type="ECO:0000259" key="3">
    <source>
        <dbReference type="Pfam" id="PF19343"/>
    </source>
</evidence>
<keyword evidence="5" id="KW-1185">Reference proteome</keyword>
<dbReference type="Pfam" id="PF14613">
    <property type="entry name" value="HAM1_C"/>
    <property type="match status" value="1"/>
</dbReference>
<name>A0A0C9SS57_PLICR</name>
<evidence type="ECO:0000313" key="5">
    <source>
        <dbReference type="Proteomes" id="UP000053263"/>
    </source>
</evidence>
<dbReference type="OrthoDB" id="19394at2759"/>
<dbReference type="EMBL" id="KN832568">
    <property type="protein sequence ID" value="KII85317.1"/>
    <property type="molecule type" value="Genomic_DNA"/>
</dbReference>
<gene>
    <name evidence="4" type="ORF">PLICRDRAFT_179043</name>
</gene>
<dbReference type="Proteomes" id="UP000053263">
    <property type="component" value="Unassembled WGS sequence"/>
</dbReference>
<feature type="region of interest" description="Disordered" evidence="1">
    <location>
        <begin position="158"/>
        <end position="200"/>
    </location>
</feature>
<dbReference type="PANTHER" id="PTHR31138:SF1">
    <property type="entry name" value="PDZ DOMAIN-CONTAINING PROTEIN"/>
    <property type="match status" value="1"/>
</dbReference>
<feature type="domain" description="HAM1-like N-terminal" evidence="3">
    <location>
        <begin position="242"/>
        <end position="575"/>
    </location>
</feature>
<protein>
    <submittedName>
        <fullName evidence="4">Uncharacterized protein</fullName>
    </submittedName>
</protein>
<reference evidence="4 5" key="1">
    <citation type="submission" date="2014-06" db="EMBL/GenBank/DDBJ databases">
        <title>Evolutionary Origins and Diversification of the Mycorrhizal Mutualists.</title>
        <authorList>
            <consortium name="DOE Joint Genome Institute"/>
            <consortium name="Mycorrhizal Genomics Consortium"/>
            <person name="Kohler A."/>
            <person name="Kuo A."/>
            <person name="Nagy L.G."/>
            <person name="Floudas D."/>
            <person name="Copeland A."/>
            <person name="Barry K.W."/>
            <person name="Cichocki N."/>
            <person name="Veneault-Fourrey C."/>
            <person name="LaButti K."/>
            <person name="Lindquist E.A."/>
            <person name="Lipzen A."/>
            <person name="Lundell T."/>
            <person name="Morin E."/>
            <person name="Murat C."/>
            <person name="Riley R."/>
            <person name="Ohm R."/>
            <person name="Sun H."/>
            <person name="Tunlid A."/>
            <person name="Henrissat B."/>
            <person name="Grigoriev I.V."/>
            <person name="Hibbett D.S."/>
            <person name="Martin F."/>
        </authorList>
    </citation>
    <scope>NUCLEOTIDE SEQUENCE [LARGE SCALE GENOMIC DNA]</scope>
    <source>
        <strain evidence="4 5">FD-325 SS-3</strain>
    </source>
</reference>
<feature type="domain" description="HAM1-like C-terminal" evidence="2">
    <location>
        <begin position="605"/>
        <end position="730"/>
    </location>
</feature>
<sequence>MDKATSVLAAVNAGKIPDHDQVNHLIDWFLQSILPQIEPNSGAGGLSAQGKALAGGVRELLESYKQIGSNKNDDNLLQEAIWHLSQGDYDATSVDLSAPVGKDEAKTDINDVRAALRTLLQVAWNTLAAEGSSLTHDFASFARLALADAAEMVQNQAGRAADGLRSVESGVQKGERDDLGRVKKSEEEKEHDKDPKVQWEKGMDAVKAGGTAVIGAGQTATAAVDDATEQTTSRLQDAYYKICDRAQKDQEYKKAISTLFSTAEKWITRALDTAEDASKQPTLDSLIDDPTPEQHVPKALNALRTLVERLAGGKSLGDLFSLAGACVVDVRRDPDLTKWARAFFAHVRRSLSEPGYARSDDAQAKFKELGRGWRELLKEDSEKGRRWKEDVGKFRRELTAYEEALEEDNDLQRVRRAHAALGEQVEQSVKTTGTFGLQMILDQASWFWQDIIKVYAPRVFGLLKDMPIPRTEYVASDVEFVLENLDISSFAILPSHTFIRNITDIDINAPAEANATTATAISTLTHVRMQAVQFTLRDVSFFYKDKTAVVGPSEFTGLLEFRLPARGIDVDLKLRLIPNTPEGIKERERTGGFHALEHVAVTIAEDIDVDITQCNHAVMLAVFKPVFVIRFRDALENALTEQLRASVQWLDGIAFDVSRRAEVFADAGLGTGPAFAGAVWSEIGRLGKMDGGALSGWTATGTGFVKRDVGEDKATLAMGAEPQILSGEKRGPKGTFSGTLEDKMDVVADKVGVQVDHDGLREAAGSAKELAGDLVQSGYDQANTFKHIVDKKTSEEQRKEGWKSGAFDF</sequence>
<evidence type="ECO:0000259" key="2">
    <source>
        <dbReference type="Pfam" id="PF14613"/>
    </source>
</evidence>
<dbReference type="AlphaFoldDB" id="A0A0C9SS57"/>
<dbReference type="Pfam" id="PF19343">
    <property type="entry name" value="HAM1_N"/>
    <property type="match status" value="2"/>
</dbReference>
<feature type="domain" description="HAM1-like N-terminal" evidence="3">
    <location>
        <begin position="7"/>
        <end position="227"/>
    </location>
</feature>
<proteinExistence type="predicted"/>
<feature type="compositionally biased region" description="Basic and acidic residues" evidence="1">
    <location>
        <begin position="173"/>
        <end position="200"/>
    </location>
</feature>
<dbReference type="InterPro" id="IPR045967">
    <property type="entry name" value="HAM1-like_N"/>
</dbReference>
<evidence type="ECO:0000256" key="1">
    <source>
        <dbReference type="SAM" id="MobiDB-lite"/>
    </source>
</evidence>
<dbReference type="HOGENOM" id="CLU_018362_0_0_1"/>
<evidence type="ECO:0000313" key="4">
    <source>
        <dbReference type="EMBL" id="KII85317.1"/>
    </source>
</evidence>
<dbReference type="InterPro" id="IPR027842">
    <property type="entry name" value="HAM1-like_C"/>
</dbReference>